<comment type="caution">
    <text evidence="1">The sequence shown here is derived from an EMBL/GenBank/DDBJ whole genome shotgun (WGS) entry which is preliminary data.</text>
</comment>
<proteinExistence type="predicted"/>
<dbReference type="RefSeq" id="WP_216517094.1">
    <property type="nucleotide sequence ID" value="NZ_JAHLPM010000003.1"/>
</dbReference>
<keyword evidence="2" id="KW-1185">Reference proteome</keyword>
<gene>
    <name evidence="1" type="ORF">KQI42_04245</name>
</gene>
<accession>A0ABS6E2R8</accession>
<dbReference type="PANTHER" id="PTHR43857">
    <property type="entry name" value="BLR7761 PROTEIN"/>
    <property type="match status" value="1"/>
</dbReference>
<dbReference type="PANTHER" id="PTHR43857:SF1">
    <property type="entry name" value="YJGH FAMILY PROTEIN"/>
    <property type="match status" value="1"/>
</dbReference>
<dbReference type="EMBL" id="JAHLPM010000003">
    <property type="protein sequence ID" value="MBU5437206.1"/>
    <property type="molecule type" value="Genomic_DNA"/>
</dbReference>
<sequence length="137" mass="15455">MKNNKSKDNNRIERINPMGVPEPVGRYSHITKIPRGSEIYVSSGQVGVDFKGNVPSNLNEQVSNTFSNISNLLSSQDLDPDNVIKVNIWATEQIDWDFFDPKWDELFGDNSPSMTVAYISELGLPELKIEIEIWAAK</sequence>
<name>A0ABS6E2R8_9FIRM</name>
<organism evidence="1 2">
    <name type="scientific">Tissierella simiarum</name>
    <dbReference type="NCBI Taxonomy" id="2841534"/>
    <lineage>
        <taxon>Bacteria</taxon>
        <taxon>Bacillati</taxon>
        <taxon>Bacillota</taxon>
        <taxon>Tissierellia</taxon>
        <taxon>Tissierellales</taxon>
        <taxon>Tissierellaceae</taxon>
        <taxon>Tissierella</taxon>
    </lineage>
</organism>
<evidence type="ECO:0000313" key="1">
    <source>
        <dbReference type="EMBL" id="MBU5437206.1"/>
    </source>
</evidence>
<dbReference type="Pfam" id="PF01042">
    <property type="entry name" value="Ribonuc_L-PSP"/>
    <property type="match status" value="1"/>
</dbReference>
<dbReference type="InterPro" id="IPR006175">
    <property type="entry name" value="YjgF/YER057c/UK114"/>
</dbReference>
<protein>
    <submittedName>
        <fullName evidence="1">RidA family protein</fullName>
    </submittedName>
</protein>
<reference evidence="1 2" key="1">
    <citation type="submission" date="2021-06" db="EMBL/GenBank/DDBJ databases">
        <authorList>
            <person name="Sun Q."/>
            <person name="Li D."/>
        </authorList>
    </citation>
    <scope>NUCLEOTIDE SEQUENCE [LARGE SCALE GENOMIC DNA]</scope>
    <source>
        <strain evidence="1 2">MSJ-40</strain>
    </source>
</reference>
<evidence type="ECO:0000313" key="2">
    <source>
        <dbReference type="Proteomes" id="UP000749471"/>
    </source>
</evidence>
<dbReference type="Proteomes" id="UP000749471">
    <property type="component" value="Unassembled WGS sequence"/>
</dbReference>